<feature type="transmembrane region" description="Helical" evidence="1">
    <location>
        <begin position="103"/>
        <end position="127"/>
    </location>
</feature>
<keyword evidence="1" id="KW-0812">Transmembrane</keyword>
<reference evidence="2 3" key="1">
    <citation type="submission" date="2020-08" db="EMBL/GenBank/DDBJ databases">
        <title>Genomic Encyclopedia of Type Strains, Phase III (KMG-III): the genomes of soil and plant-associated and newly described type strains.</title>
        <authorList>
            <person name="Whitman W."/>
        </authorList>
    </citation>
    <scope>NUCLEOTIDE SEQUENCE [LARGE SCALE GENOMIC DNA]</scope>
    <source>
        <strain evidence="2 3">CECT 5831</strain>
    </source>
</reference>
<evidence type="ECO:0000313" key="2">
    <source>
        <dbReference type="EMBL" id="MBB3129572.1"/>
    </source>
</evidence>
<proteinExistence type="predicted"/>
<organism evidence="2 3">
    <name type="scientific">Paenibacillus rhizosphaerae</name>
    <dbReference type="NCBI Taxonomy" id="297318"/>
    <lineage>
        <taxon>Bacteria</taxon>
        <taxon>Bacillati</taxon>
        <taxon>Bacillota</taxon>
        <taxon>Bacilli</taxon>
        <taxon>Bacillales</taxon>
        <taxon>Paenibacillaceae</taxon>
        <taxon>Paenibacillus</taxon>
    </lineage>
</organism>
<keyword evidence="1" id="KW-0472">Membrane</keyword>
<accession>A0A839TS69</accession>
<feature type="transmembrane region" description="Helical" evidence="1">
    <location>
        <begin position="220"/>
        <end position="243"/>
    </location>
</feature>
<feature type="transmembrane region" description="Helical" evidence="1">
    <location>
        <begin position="21"/>
        <end position="42"/>
    </location>
</feature>
<dbReference type="PANTHER" id="PTHR37305">
    <property type="entry name" value="INTEGRAL MEMBRANE PROTEIN-RELATED"/>
    <property type="match status" value="1"/>
</dbReference>
<dbReference type="PANTHER" id="PTHR37305:SF1">
    <property type="entry name" value="MEMBRANE PROTEIN"/>
    <property type="match status" value="1"/>
</dbReference>
<feature type="transmembrane region" description="Helical" evidence="1">
    <location>
        <begin position="173"/>
        <end position="200"/>
    </location>
</feature>
<dbReference type="EMBL" id="JACHXJ010000003">
    <property type="protein sequence ID" value="MBB3129572.1"/>
    <property type="molecule type" value="Genomic_DNA"/>
</dbReference>
<dbReference type="Pfam" id="PF12730">
    <property type="entry name" value="ABC2_membrane_4"/>
    <property type="match status" value="1"/>
</dbReference>
<feature type="transmembrane region" description="Helical" evidence="1">
    <location>
        <begin position="139"/>
        <end position="161"/>
    </location>
</feature>
<evidence type="ECO:0000313" key="3">
    <source>
        <dbReference type="Proteomes" id="UP000517523"/>
    </source>
</evidence>
<protein>
    <submittedName>
        <fullName evidence="2">ABC-2 type transport system permease protein</fullName>
    </submittedName>
</protein>
<keyword evidence="1" id="KW-1133">Transmembrane helix</keyword>
<comment type="caution">
    <text evidence="2">The sequence shown here is derived from an EMBL/GenBank/DDBJ whole genome shotgun (WGS) entry which is preliminary data.</text>
</comment>
<dbReference type="AlphaFoldDB" id="A0A839TS69"/>
<name>A0A839TS69_9BACL</name>
<dbReference type="Proteomes" id="UP000517523">
    <property type="component" value="Unassembled WGS sequence"/>
</dbReference>
<sequence>MSNVIRAEWFKLRKDLSFRTLFLCIAAAAIVYPLLIIMDHTAGEPEITSLAFMQNVLAGNAYVLKFSAALLAGFFISSEYSTGVMKCIASSGNSRIRLFIAKLLVFTVGAVMLALVLPVVSTAVMVIASGDAGSLPLPFVLRALGFTVLYAAGFAGIAALFSTLLTDSGKSIGFLFILFLLADSLFAGAGGYIPFIGTLYDYSVFKLVNNVPILERSSGQLTAMTVVPVVWFLMFGALGILAFRKKEIK</sequence>
<gene>
    <name evidence="2" type="ORF">FHS19_004247</name>
</gene>
<evidence type="ECO:0000256" key="1">
    <source>
        <dbReference type="SAM" id="Phobius"/>
    </source>
</evidence>
<dbReference type="RefSeq" id="WP_183583711.1">
    <property type="nucleotide sequence ID" value="NZ_JACHXJ010000003.1"/>
</dbReference>
<feature type="transmembrane region" description="Helical" evidence="1">
    <location>
        <begin position="62"/>
        <end position="82"/>
    </location>
</feature>